<accession>A0ABY3G2W2</accession>
<keyword evidence="8" id="KW-0997">Cell inner membrane</keyword>
<comment type="subcellular location">
    <subcellularLocation>
        <location evidence="2">Cell inner membrane</location>
        <topology evidence="2">Single-pass type II membrane protein</topology>
    </subcellularLocation>
    <subcellularLocation>
        <location evidence="13">Cell membrane</location>
        <topology evidence="13">Single-pass type II membrane protein</topology>
    </subcellularLocation>
</comment>
<dbReference type="Pfam" id="PF02472">
    <property type="entry name" value="ExbD"/>
    <property type="match status" value="1"/>
</dbReference>
<evidence type="ECO:0000256" key="4">
    <source>
        <dbReference type="ARBA" id="ARBA00011471"/>
    </source>
</evidence>
<protein>
    <recommendedName>
        <fullName evidence="5">Biopolymer transport protein ExbD</fullName>
    </recommendedName>
</protein>
<evidence type="ECO:0000256" key="6">
    <source>
        <dbReference type="ARBA" id="ARBA00022448"/>
    </source>
</evidence>
<dbReference type="EMBL" id="VOAW01000016">
    <property type="protein sequence ID" value="TWO24079.1"/>
    <property type="molecule type" value="Genomic_DNA"/>
</dbReference>
<dbReference type="InterPro" id="IPR014171">
    <property type="entry name" value="TonB_ExbD_2"/>
</dbReference>
<dbReference type="InterPro" id="IPR003400">
    <property type="entry name" value="ExbD"/>
</dbReference>
<evidence type="ECO:0000256" key="13">
    <source>
        <dbReference type="RuleBase" id="RU003879"/>
    </source>
</evidence>
<proteinExistence type="inferred from homology"/>
<evidence type="ECO:0000256" key="10">
    <source>
        <dbReference type="ARBA" id="ARBA00022927"/>
    </source>
</evidence>
<evidence type="ECO:0000256" key="2">
    <source>
        <dbReference type="ARBA" id="ARBA00004249"/>
    </source>
</evidence>
<sequence>MLKLPKNEGLNIVPFIDIILVLLAIVLSISTFIAHGKIKIELPKSQNSQELSANENKLTILIDKENNFYIDEKSASLNDLTIKINSIDSKTLVELKSDKEAKFESFIQIIDILKNKNHENFQITTEQKQ</sequence>
<evidence type="ECO:0000256" key="9">
    <source>
        <dbReference type="ARBA" id="ARBA00022692"/>
    </source>
</evidence>
<gene>
    <name evidence="15" type="primary">exbD</name>
    <name evidence="15" type="ORF">ZA01_07435</name>
</gene>
<keyword evidence="6 13" id="KW-0813">Transport</keyword>
<evidence type="ECO:0000256" key="14">
    <source>
        <dbReference type="SAM" id="Phobius"/>
    </source>
</evidence>
<dbReference type="PANTHER" id="PTHR30558:SF12">
    <property type="entry name" value="BIOPOLYMER TRANSPORT PROTEIN EXBD"/>
    <property type="match status" value="1"/>
</dbReference>
<evidence type="ECO:0000313" key="15">
    <source>
        <dbReference type="EMBL" id="TWO24079.1"/>
    </source>
</evidence>
<evidence type="ECO:0000256" key="1">
    <source>
        <dbReference type="ARBA" id="ARBA00003540"/>
    </source>
</evidence>
<keyword evidence="11 14" id="KW-1133">Transmembrane helix</keyword>
<evidence type="ECO:0000256" key="3">
    <source>
        <dbReference type="ARBA" id="ARBA00005811"/>
    </source>
</evidence>
<evidence type="ECO:0000256" key="12">
    <source>
        <dbReference type="ARBA" id="ARBA00023136"/>
    </source>
</evidence>
<comment type="subunit">
    <text evidence="4">The accessory proteins ExbB and ExbD seem to form a complex with TonB.</text>
</comment>
<dbReference type="Gene3D" id="3.30.420.270">
    <property type="match status" value="1"/>
</dbReference>
<feature type="transmembrane region" description="Helical" evidence="14">
    <location>
        <begin position="12"/>
        <end position="34"/>
    </location>
</feature>
<evidence type="ECO:0000256" key="7">
    <source>
        <dbReference type="ARBA" id="ARBA00022475"/>
    </source>
</evidence>
<evidence type="ECO:0000256" key="8">
    <source>
        <dbReference type="ARBA" id="ARBA00022519"/>
    </source>
</evidence>
<reference evidence="15 16" key="1">
    <citation type="submission" date="2019-07" db="EMBL/GenBank/DDBJ databases">
        <title>Rapid identification of Enteric Bacteria from Whole Genome Sequences (WGS) using Average Nucleotide Identity (ANI).</title>
        <authorList>
            <person name="Lane C."/>
        </authorList>
    </citation>
    <scope>NUCLEOTIDE SEQUENCE [LARGE SCALE GENOMIC DNA]</scope>
    <source>
        <strain evidence="15 16">2011D-8905</strain>
    </source>
</reference>
<evidence type="ECO:0000256" key="5">
    <source>
        <dbReference type="ARBA" id="ARBA00022090"/>
    </source>
</evidence>
<keyword evidence="10 13" id="KW-0653">Protein transport</keyword>
<keyword evidence="7" id="KW-1003">Cell membrane</keyword>
<organism evidence="15 16">
    <name type="scientific">Campylobacter insulaenigrae</name>
    <dbReference type="NCBI Taxonomy" id="260714"/>
    <lineage>
        <taxon>Bacteria</taxon>
        <taxon>Pseudomonadati</taxon>
        <taxon>Campylobacterota</taxon>
        <taxon>Epsilonproteobacteria</taxon>
        <taxon>Campylobacterales</taxon>
        <taxon>Campylobacteraceae</taxon>
        <taxon>Campylobacter</taxon>
    </lineage>
</organism>
<dbReference type="PANTHER" id="PTHR30558">
    <property type="entry name" value="EXBD MEMBRANE COMPONENT OF PMF-DRIVEN MACROMOLECULE IMPORT SYSTEM"/>
    <property type="match status" value="1"/>
</dbReference>
<comment type="function">
    <text evidence="1">Involved in the TonB-dependent energy-dependent transport of various receptor-bound substrates.</text>
</comment>
<keyword evidence="9 13" id="KW-0812">Transmembrane</keyword>
<dbReference type="RefSeq" id="WP_147501161.1">
    <property type="nucleotide sequence ID" value="NZ_JANPQP010000010.1"/>
</dbReference>
<keyword evidence="12 14" id="KW-0472">Membrane</keyword>
<name>A0ABY3G2W2_9BACT</name>
<dbReference type="NCBIfam" id="TIGR02804">
    <property type="entry name" value="ExbD_2"/>
    <property type="match status" value="1"/>
</dbReference>
<evidence type="ECO:0000313" key="16">
    <source>
        <dbReference type="Proteomes" id="UP000321614"/>
    </source>
</evidence>
<evidence type="ECO:0000256" key="11">
    <source>
        <dbReference type="ARBA" id="ARBA00022989"/>
    </source>
</evidence>
<dbReference type="Proteomes" id="UP000321614">
    <property type="component" value="Unassembled WGS sequence"/>
</dbReference>
<keyword evidence="16" id="KW-1185">Reference proteome</keyword>
<comment type="caution">
    <text evidence="15">The sequence shown here is derived from an EMBL/GenBank/DDBJ whole genome shotgun (WGS) entry which is preliminary data.</text>
</comment>
<comment type="similarity">
    <text evidence="3 13">Belongs to the ExbD/TolR family.</text>
</comment>